<evidence type="ECO:0000256" key="1">
    <source>
        <dbReference type="ARBA" id="ARBA00022452"/>
    </source>
</evidence>
<dbReference type="RefSeq" id="WP_231464696.1">
    <property type="nucleotide sequence ID" value="NZ_JAJOHW010000145.1"/>
</dbReference>
<protein>
    <submittedName>
        <fullName evidence="7">ShlB/FhaC/HecB family hemolysin secretion/activation protein</fullName>
    </submittedName>
</protein>
<organism evidence="7 8">
    <name type="scientific">Chromobacterium aquaticum</name>
    <dbReference type="NCBI Taxonomy" id="467180"/>
    <lineage>
        <taxon>Bacteria</taxon>
        <taxon>Pseudomonadati</taxon>
        <taxon>Pseudomonadota</taxon>
        <taxon>Betaproteobacteria</taxon>
        <taxon>Neisseriales</taxon>
        <taxon>Chromobacteriaceae</taxon>
        <taxon>Chromobacterium</taxon>
    </lineage>
</organism>
<keyword evidence="1" id="KW-0472">Membrane</keyword>
<keyword evidence="2" id="KW-0812">Transmembrane</keyword>
<dbReference type="InterPro" id="IPR051544">
    <property type="entry name" value="TPS_OM_transporter"/>
</dbReference>
<accession>A0ABV8ZX82</accession>
<keyword evidence="4" id="KW-0732">Signal</keyword>
<evidence type="ECO:0000313" key="8">
    <source>
        <dbReference type="Proteomes" id="UP001595999"/>
    </source>
</evidence>
<keyword evidence="1" id="KW-1134">Transmembrane beta strand</keyword>
<name>A0ABV8ZX82_9NEIS</name>
<evidence type="ECO:0000313" key="7">
    <source>
        <dbReference type="EMBL" id="MFC4492307.1"/>
    </source>
</evidence>
<evidence type="ECO:0000259" key="6">
    <source>
        <dbReference type="Pfam" id="PF08479"/>
    </source>
</evidence>
<feature type="signal peptide" evidence="4">
    <location>
        <begin position="1"/>
        <end position="28"/>
    </location>
</feature>
<gene>
    <name evidence="7" type="ORF">ACFO0R_22080</name>
</gene>
<dbReference type="InterPro" id="IPR013686">
    <property type="entry name" value="Polypept-transport_assoc_ShlB"/>
</dbReference>
<evidence type="ECO:0000256" key="3">
    <source>
        <dbReference type="ARBA" id="ARBA00023237"/>
    </source>
</evidence>
<feature type="domain" description="Haemolysin activator HlyB C-terminal" evidence="5">
    <location>
        <begin position="210"/>
        <end position="518"/>
    </location>
</feature>
<evidence type="ECO:0000256" key="2">
    <source>
        <dbReference type="ARBA" id="ARBA00022692"/>
    </source>
</evidence>
<feature type="chain" id="PRO_5045691958" evidence="4">
    <location>
        <begin position="29"/>
        <end position="556"/>
    </location>
</feature>
<sequence length="556" mass="60415">MHITRHIAPCAHPYHLLLALAWSAPALAQLPDAGQSLRDIESTRPQLAPSIAPELELSAPSRPEVVEPDSGPRLRVAGFRFSGNTAFDAATLAPLLQDLAGRELGMAELSAAAERLTRFYQRHGYLLARAYLPPQEIEAGEVSIAIQEGHYGAVELDNASRTRDQVLRAPLRGLEGRLVERDALDEALLRLNDLPGVNVRATLRPGTQAGRSDLLLQAQPGALLSGGVELDNYGGKYTGEYRLGGSLNLNSPLTLGDQLSLRAMGSDGRQQYQRISYQLPLGPWLTRLGAAYSNMEYRLGRSLSDLGMHGNARITSGFVSQALRRGRNFSLHGQLLYEDKQLKDDIEFDGSRSVKRARLWTATLSANGQDGLGGGGLSQLSLAYSAGELRMEDPLAQWWDYLTTDTQGSFGKLSLSGVRLQRLSTRLSLYAQLNAQWASRNLDSSEKISLGGPYAVRAYPAGDASGDEGWIGNLEARYAAWPGVQAALFYDYGQTRANKRGWGQLNPRLQRGALGLGLGWQQGHGQLNVSAAWRVSAGNAAPERGPTIWAQASWLL</sequence>
<comment type="caution">
    <text evidence="7">The sequence shown here is derived from an EMBL/GenBank/DDBJ whole genome shotgun (WGS) entry which is preliminary data.</text>
</comment>
<dbReference type="Proteomes" id="UP001595999">
    <property type="component" value="Unassembled WGS sequence"/>
</dbReference>
<dbReference type="Gene3D" id="2.40.160.50">
    <property type="entry name" value="membrane protein fhac: a member of the omp85/tpsb transporter family"/>
    <property type="match status" value="1"/>
</dbReference>
<dbReference type="EMBL" id="JBHSEK010000025">
    <property type="protein sequence ID" value="MFC4492307.1"/>
    <property type="molecule type" value="Genomic_DNA"/>
</dbReference>
<proteinExistence type="predicted"/>
<keyword evidence="3" id="KW-0998">Cell outer membrane</keyword>
<dbReference type="PANTHER" id="PTHR34597">
    <property type="entry name" value="SLR1661 PROTEIN"/>
    <property type="match status" value="1"/>
</dbReference>
<dbReference type="Pfam" id="PF03865">
    <property type="entry name" value="ShlB"/>
    <property type="match status" value="1"/>
</dbReference>
<dbReference type="Gene3D" id="3.10.20.310">
    <property type="entry name" value="membrane protein fhac"/>
    <property type="match status" value="1"/>
</dbReference>
<keyword evidence="8" id="KW-1185">Reference proteome</keyword>
<feature type="domain" description="Polypeptide-transport-associated ShlB-type" evidence="6">
    <location>
        <begin position="75"/>
        <end position="149"/>
    </location>
</feature>
<dbReference type="PANTHER" id="PTHR34597:SF1">
    <property type="entry name" value="HEME_HEMOPEXIN TRANSPORTER PROTEIN HUXB"/>
    <property type="match status" value="1"/>
</dbReference>
<dbReference type="Pfam" id="PF08479">
    <property type="entry name" value="POTRA_2"/>
    <property type="match status" value="1"/>
</dbReference>
<dbReference type="InterPro" id="IPR005565">
    <property type="entry name" value="Hemolysn_activator_HlyB_C"/>
</dbReference>
<evidence type="ECO:0000259" key="5">
    <source>
        <dbReference type="Pfam" id="PF03865"/>
    </source>
</evidence>
<evidence type="ECO:0000256" key="4">
    <source>
        <dbReference type="SAM" id="SignalP"/>
    </source>
</evidence>
<reference evidence="8" key="1">
    <citation type="journal article" date="2019" name="Int. J. Syst. Evol. Microbiol.">
        <title>The Global Catalogue of Microorganisms (GCM) 10K type strain sequencing project: providing services to taxonomists for standard genome sequencing and annotation.</title>
        <authorList>
            <consortium name="The Broad Institute Genomics Platform"/>
            <consortium name="The Broad Institute Genome Sequencing Center for Infectious Disease"/>
            <person name="Wu L."/>
            <person name="Ma J."/>
        </authorList>
    </citation>
    <scope>NUCLEOTIDE SEQUENCE [LARGE SCALE GENOMIC DNA]</scope>
    <source>
        <strain evidence="8">CGMCC 4.7608</strain>
    </source>
</reference>